<keyword evidence="1 5" id="KW-0808">Transferase</keyword>
<dbReference type="Proteomes" id="UP000280307">
    <property type="component" value="Unassembled WGS sequence"/>
</dbReference>
<name>A0A426TY67_9CHLR</name>
<dbReference type="Gene3D" id="3.40.630.30">
    <property type="match status" value="1"/>
</dbReference>
<reference evidence="5 6" key="1">
    <citation type="submission" date="2018-12" db="EMBL/GenBank/DDBJ databases">
        <title>Genome Sequence of Candidatus Viridilinea halotolerans isolated from saline sulfide-rich spring.</title>
        <authorList>
            <person name="Grouzdev D.S."/>
            <person name="Burganskaya E.I."/>
            <person name="Krutkina M.S."/>
            <person name="Sukhacheva M.V."/>
            <person name="Gorlenko V.M."/>
        </authorList>
    </citation>
    <scope>NUCLEOTIDE SEQUENCE [LARGE SCALE GENOMIC DNA]</scope>
    <source>
        <strain evidence="5">Chok-6</strain>
    </source>
</reference>
<organism evidence="5 6">
    <name type="scientific">Candidatus Viridilinea halotolerans</name>
    <dbReference type="NCBI Taxonomy" id="2491704"/>
    <lineage>
        <taxon>Bacteria</taxon>
        <taxon>Bacillati</taxon>
        <taxon>Chloroflexota</taxon>
        <taxon>Chloroflexia</taxon>
        <taxon>Chloroflexales</taxon>
        <taxon>Chloroflexineae</taxon>
        <taxon>Oscillochloridaceae</taxon>
        <taxon>Candidatus Viridilinea</taxon>
    </lineage>
</organism>
<proteinExistence type="predicted"/>
<dbReference type="InterPro" id="IPR050832">
    <property type="entry name" value="Bact_Acetyltransf"/>
</dbReference>
<dbReference type="CDD" id="cd04301">
    <property type="entry name" value="NAT_SF"/>
    <property type="match status" value="1"/>
</dbReference>
<protein>
    <submittedName>
        <fullName evidence="5">GNAT family N-acetyltransferase</fullName>
    </submittedName>
</protein>
<keyword evidence="2" id="KW-0012">Acyltransferase</keyword>
<dbReference type="GO" id="GO:0016747">
    <property type="term" value="F:acyltransferase activity, transferring groups other than amino-acyl groups"/>
    <property type="evidence" value="ECO:0007669"/>
    <property type="project" value="InterPro"/>
</dbReference>
<dbReference type="Pfam" id="PF00583">
    <property type="entry name" value="Acetyltransf_1"/>
    <property type="match status" value="1"/>
</dbReference>
<dbReference type="EMBL" id="RSAS01000496">
    <property type="protein sequence ID" value="RRR70761.1"/>
    <property type="molecule type" value="Genomic_DNA"/>
</dbReference>
<feature type="compositionally biased region" description="Acidic residues" evidence="3">
    <location>
        <begin position="196"/>
        <end position="205"/>
    </location>
</feature>
<evidence type="ECO:0000259" key="4">
    <source>
        <dbReference type="PROSITE" id="PS51186"/>
    </source>
</evidence>
<evidence type="ECO:0000256" key="2">
    <source>
        <dbReference type="ARBA" id="ARBA00023315"/>
    </source>
</evidence>
<evidence type="ECO:0000313" key="6">
    <source>
        <dbReference type="Proteomes" id="UP000280307"/>
    </source>
</evidence>
<accession>A0A426TY67</accession>
<dbReference type="PANTHER" id="PTHR43877">
    <property type="entry name" value="AMINOALKYLPHOSPHONATE N-ACETYLTRANSFERASE-RELATED-RELATED"/>
    <property type="match status" value="1"/>
</dbReference>
<dbReference type="SUPFAM" id="SSF55729">
    <property type="entry name" value="Acyl-CoA N-acyltransferases (Nat)"/>
    <property type="match status" value="1"/>
</dbReference>
<comment type="caution">
    <text evidence="5">The sequence shown here is derived from an EMBL/GenBank/DDBJ whole genome shotgun (WGS) entry which is preliminary data.</text>
</comment>
<evidence type="ECO:0000256" key="3">
    <source>
        <dbReference type="SAM" id="MobiDB-lite"/>
    </source>
</evidence>
<evidence type="ECO:0000256" key="1">
    <source>
        <dbReference type="ARBA" id="ARBA00022679"/>
    </source>
</evidence>
<dbReference type="InterPro" id="IPR000182">
    <property type="entry name" value="GNAT_dom"/>
</dbReference>
<dbReference type="InterPro" id="IPR016181">
    <property type="entry name" value="Acyl_CoA_acyltransferase"/>
</dbReference>
<feature type="region of interest" description="Disordered" evidence="3">
    <location>
        <begin position="163"/>
        <end position="205"/>
    </location>
</feature>
<gene>
    <name evidence="5" type="ORF">EI684_12710</name>
</gene>
<dbReference type="AlphaFoldDB" id="A0A426TY67"/>
<feature type="domain" description="N-acetyltransferase" evidence="4">
    <location>
        <begin position="8"/>
        <end position="171"/>
    </location>
</feature>
<feature type="compositionally biased region" description="Pro residues" evidence="3">
    <location>
        <begin position="163"/>
        <end position="173"/>
    </location>
</feature>
<dbReference type="PROSITE" id="PS51186">
    <property type="entry name" value="GNAT"/>
    <property type="match status" value="1"/>
</dbReference>
<evidence type="ECO:0000313" key="5">
    <source>
        <dbReference type="EMBL" id="RRR70761.1"/>
    </source>
</evidence>
<sequence length="205" mass="22950">MHDPQTPCQLRPARDEDFGAVAHLFAALHQFNAGLDRRFRLAEGWEQLLHEHFVRTHAAAGALWLLAWSADEPVGLLLMESHSDSPIFAERRWAELVALYVAPEQRGTPLGYQLVAAAQAWATTKGFDRIQLYVTAGNEQAKQFYARCGLVPTQEIWRLDLTPPPDAIPPPDPSTTAVHPRRHSPELGHHQLAMELSEEDADKEA</sequence>